<feature type="compositionally biased region" description="Polar residues" evidence="1">
    <location>
        <begin position="69"/>
        <end position="80"/>
    </location>
</feature>
<feature type="domain" description="DH" evidence="2">
    <location>
        <begin position="176"/>
        <end position="399"/>
    </location>
</feature>
<accession>A0A0C9XBI5</accession>
<dbReference type="PROSITE" id="PS50010">
    <property type="entry name" value="DH_2"/>
    <property type="match status" value="1"/>
</dbReference>
<dbReference type="SUPFAM" id="SSF48065">
    <property type="entry name" value="DBL homology domain (DH-domain)"/>
    <property type="match status" value="1"/>
</dbReference>
<protein>
    <recommendedName>
        <fullName evidence="2">DH domain-containing protein</fullName>
    </recommendedName>
</protein>
<keyword evidence="4" id="KW-1185">Reference proteome</keyword>
<feature type="compositionally biased region" description="Low complexity" evidence="1">
    <location>
        <begin position="221"/>
        <end position="241"/>
    </location>
</feature>
<dbReference type="GO" id="GO:0005085">
    <property type="term" value="F:guanyl-nucleotide exchange factor activity"/>
    <property type="evidence" value="ECO:0007669"/>
    <property type="project" value="InterPro"/>
</dbReference>
<dbReference type="PANTHER" id="PTHR22834">
    <property type="entry name" value="NUCLEAR FUSION PROTEIN FUS2"/>
    <property type="match status" value="1"/>
</dbReference>
<feature type="compositionally biased region" description="Basic and acidic residues" evidence="1">
    <location>
        <begin position="864"/>
        <end position="874"/>
    </location>
</feature>
<dbReference type="GO" id="GO:0031991">
    <property type="term" value="P:regulation of actomyosin contractile ring contraction"/>
    <property type="evidence" value="ECO:0007669"/>
    <property type="project" value="TreeGrafter"/>
</dbReference>
<dbReference type="SMART" id="SM00325">
    <property type="entry name" value="RhoGEF"/>
    <property type="match status" value="1"/>
</dbReference>
<feature type="region of interest" description="Disordered" evidence="1">
    <location>
        <begin position="814"/>
        <end position="923"/>
    </location>
</feature>
<feature type="region of interest" description="Disordered" evidence="1">
    <location>
        <begin position="214"/>
        <end position="247"/>
    </location>
</feature>
<feature type="region of interest" description="Disordered" evidence="1">
    <location>
        <begin position="678"/>
        <end position="713"/>
    </location>
</feature>
<feature type="compositionally biased region" description="Pro residues" evidence="1">
    <location>
        <begin position="46"/>
        <end position="58"/>
    </location>
</feature>
<feature type="compositionally biased region" description="Polar residues" evidence="1">
    <location>
        <begin position="895"/>
        <end position="909"/>
    </location>
</feature>
<gene>
    <name evidence="3" type="ORF">K443DRAFT_683282</name>
</gene>
<dbReference type="InterPro" id="IPR035899">
    <property type="entry name" value="DBL_dom_sf"/>
</dbReference>
<dbReference type="EMBL" id="KN838767">
    <property type="protein sequence ID" value="KIJ95101.1"/>
    <property type="molecule type" value="Genomic_DNA"/>
</dbReference>
<dbReference type="HOGENOM" id="CLU_004370_0_0_1"/>
<dbReference type="AlphaFoldDB" id="A0A0C9XBI5"/>
<evidence type="ECO:0000313" key="3">
    <source>
        <dbReference type="EMBL" id="KIJ95101.1"/>
    </source>
</evidence>
<organism evidence="3 4">
    <name type="scientific">Laccaria amethystina LaAM-08-1</name>
    <dbReference type="NCBI Taxonomy" id="1095629"/>
    <lineage>
        <taxon>Eukaryota</taxon>
        <taxon>Fungi</taxon>
        <taxon>Dikarya</taxon>
        <taxon>Basidiomycota</taxon>
        <taxon>Agaricomycotina</taxon>
        <taxon>Agaricomycetes</taxon>
        <taxon>Agaricomycetidae</taxon>
        <taxon>Agaricales</taxon>
        <taxon>Agaricineae</taxon>
        <taxon>Hydnangiaceae</taxon>
        <taxon>Laccaria</taxon>
    </lineage>
</organism>
<evidence type="ECO:0000256" key="1">
    <source>
        <dbReference type="SAM" id="MobiDB-lite"/>
    </source>
</evidence>
<proteinExistence type="predicted"/>
<feature type="region of interest" description="Disordered" evidence="1">
    <location>
        <begin position="1"/>
        <end position="80"/>
    </location>
</feature>
<feature type="compositionally biased region" description="Polar residues" evidence="1">
    <location>
        <begin position="26"/>
        <end position="42"/>
    </location>
</feature>
<dbReference type="Proteomes" id="UP000054477">
    <property type="component" value="Unassembled WGS sequence"/>
</dbReference>
<dbReference type="OrthoDB" id="10256089at2759"/>
<dbReference type="GO" id="GO:0005737">
    <property type="term" value="C:cytoplasm"/>
    <property type="evidence" value="ECO:0007669"/>
    <property type="project" value="TreeGrafter"/>
</dbReference>
<sequence>MATAWDIPSPEVAPKTPRSRLVGMSNPPSQLSRPSLTFSQTHTPSPSSPTIPSPPLPVRSPLRPAARSISSQSASGQARTRLNRAHSLDTPLTLDPDDFAAIAKAAIPLSFQMRDQNNFPAMEELLDALNSGSDDSFMSKSLPLRPDSPLSLSLLDDENDISYVASSTQPQPPMTKRHHALHELLSSERAYASDLALIREVHLPLALGQTVPVHNLPASPPSSSASSSRTQSTASDSSTASLGPPMTQEDAKTIFSNIAELALFSDLFCEELEAALGSVVEGGSGPDRVGELFLKLIPELERPYKYYITRHPTALTHLQNLPPTPALTAYLSYTQNVASSLSHAWDLASLLIKPVQRLLKYPLLLAAIIEETPDSHSDKENLKNARASMEEVARNVNEERRRAEVVKDVLSSKKKTVNVGVATSVNISKMKGLRHGGSKVSQLEGGNTEAAEVEKMQAELKRIEVFAQQFAKNVVDWAKMMSKVMIGLRVWAISFGKVIGLSQDQGSEAFDAFLSVVERQLMPLCAELEAAISDRLLKEIAHLLMTMNQPLKLLASMNEQEPFHYHLLTMNVSAKNRPPASLLAASTNYLALRGQLAAELPQYLNLLHAGMAIFVRRLAQIQTLFWRDVRDRWGDLWEMLRVEGELNAGHAETVNVWQARWADVDEVTSQLNINQSKKLYQEPERARPSAATVHSMLSSLEPNSPRPQRAQNNSSVNMLSTLEPSYTHVSAPYPLTPSVRTRGRGQSDASIRMEHSLRRRNSNDSVVSGKSRQGKSPRRRPDDYTDYTVPTPVSPYMNSAPYQQMISQNYQYQQHPPIPRTKSMPLHPEKAQTPSGKATPSVSSRTTNSVDGDGDYPYRSTADSYERERGRERNAPLSRSPSYKRRSSDARRQRSNSGPQAGSMTSFLNMNPDPLPDPRPLSAAQRDSWVNKRAKYVCQVIHPCKPPAAVSYFSFPFFTLVEGDLYEVLQEAGHPSIHPKLPLYVDDGEDCLLLCRDERANVGWALASFLEPLSLSN</sequence>
<dbReference type="InterPro" id="IPR051492">
    <property type="entry name" value="Dynamin-Rho_GEF"/>
</dbReference>
<dbReference type="STRING" id="1095629.A0A0C9XBI5"/>
<dbReference type="InterPro" id="IPR027267">
    <property type="entry name" value="AH/BAR_dom_sf"/>
</dbReference>
<dbReference type="Gene3D" id="1.20.900.10">
    <property type="entry name" value="Dbl homology (DH) domain"/>
    <property type="match status" value="1"/>
</dbReference>
<reference evidence="3 4" key="1">
    <citation type="submission" date="2014-04" db="EMBL/GenBank/DDBJ databases">
        <authorList>
            <consortium name="DOE Joint Genome Institute"/>
            <person name="Kuo A."/>
            <person name="Kohler A."/>
            <person name="Nagy L.G."/>
            <person name="Floudas D."/>
            <person name="Copeland A."/>
            <person name="Barry K.W."/>
            <person name="Cichocki N."/>
            <person name="Veneault-Fourrey C."/>
            <person name="LaButti K."/>
            <person name="Lindquist E.A."/>
            <person name="Lipzen A."/>
            <person name="Lundell T."/>
            <person name="Morin E."/>
            <person name="Murat C."/>
            <person name="Sun H."/>
            <person name="Tunlid A."/>
            <person name="Henrissat B."/>
            <person name="Grigoriev I.V."/>
            <person name="Hibbett D.S."/>
            <person name="Martin F."/>
            <person name="Nordberg H.P."/>
            <person name="Cantor M.N."/>
            <person name="Hua S.X."/>
        </authorList>
    </citation>
    <scope>NUCLEOTIDE SEQUENCE [LARGE SCALE GENOMIC DNA]</scope>
    <source>
        <strain evidence="3 4">LaAM-08-1</strain>
    </source>
</reference>
<dbReference type="CDD" id="cd00160">
    <property type="entry name" value="RhoGEF"/>
    <property type="match status" value="1"/>
</dbReference>
<dbReference type="Pfam" id="PF00621">
    <property type="entry name" value="RhoGEF"/>
    <property type="match status" value="1"/>
</dbReference>
<dbReference type="GO" id="GO:0032955">
    <property type="term" value="P:regulation of division septum assembly"/>
    <property type="evidence" value="ECO:0007669"/>
    <property type="project" value="TreeGrafter"/>
</dbReference>
<reference evidence="4" key="2">
    <citation type="submission" date="2015-01" db="EMBL/GenBank/DDBJ databases">
        <title>Evolutionary Origins and Diversification of the Mycorrhizal Mutualists.</title>
        <authorList>
            <consortium name="DOE Joint Genome Institute"/>
            <consortium name="Mycorrhizal Genomics Consortium"/>
            <person name="Kohler A."/>
            <person name="Kuo A."/>
            <person name="Nagy L.G."/>
            <person name="Floudas D."/>
            <person name="Copeland A."/>
            <person name="Barry K.W."/>
            <person name="Cichocki N."/>
            <person name="Veneault-Fourrey C."/>
            <person name="LaButti K."/>
            <person name="Lindquist E.A."/>
            <person name="Lipzen A."/>
            <person name="Lundell T."/>
            <person name="Morin E."/>
            <person name="Murat C."/>
            <person name="Riley R."/>
            <person name="Ohm R."/>
            <person name="Sun H."/>
            <person name="Tunlid A."/>
            <person name="Henrissat B."/>
            <person name="Grigoriev I.V."/>
            <person name="Hibbett D.S."/>
            <person name="Martin F."/>
        </authorList>
    </citation>
    <scope>NUCLEOTIDE SEQUENCE [LARGE SCALE GENOMIC DNA]</scope>
    <source>
        <strain evidence="4">LaAM-08-1</strain>
    </source>
</reference>
<feature type="compositionally biased region" description="Low complexity" evidence="1">
    <location>
        <begin position="59"/>
        <end position="68"/>
    </location>
</feature>
<dbReference type="PANTHER" id="PTHR22834:SF20">
    <property type="entry name" value="SH3 DOMAIN-CONTAINING PROTEIN"/>
    <property type="match status" value="1"/>
</dbReference>
<name>A0A0C9XBI5_9AGAR</name>
<dbReference type="Gene3D" id="1.20.1270.60">
    <property type="entry name" value="Arfaptin homology (AH) domain/BAR domain"/>
    <property type="match status" value="1"/>
</dbReference>
<evidence type="ECO:0000313" key="4">
    <source>
        <dbReference type="Proteomes" id="UP000054477"/>
    </source>
</evidence>
<dbReference type="InterPro" id="IPR000219">
    <property type="entry name" value="DH_dom"/>
</dbReference>
<feature type="region of interest" description="Disordered" evidence="1">
    <location>
        <begin position="728"/>
        <end position="799"/>
    </location>
</feature>
<evidence type="ECO:0000259" key="2">
    <source>
        <dbReference type="PROSITE" id="PS50010"/>
    </source>
</evidence>
<feature type="compositionally biased region" description="Polar residues" evidence="1">
    <location>
        <begin position="832"/>
        <end position="850"/>
    </location>
</feature>